<keyword evidence="3" id="KW-1185">Reference proteome</keyword>
<dbReference type="EMBL" id="BQNB010019585">
    <property type="protein sequence ID" value="GJT86840.1"/>
    <property type="molecule type" value="Genomic_DNA"/>
</dbReference>
<name>A0ABQ5HG31_9ASTR</name>
<evidence type="ECO:0000256" key="1">
    <source>
        <dbReference type="SAM" id="MobiDB-lite"/>
    </source>
</evidence>
<feature type="non-terminal residue" evidence="2">
    <location>
        <position position="1"/>
    </location>
</feature>
<feature type="region of interest" description="Disordered" evidence="1">
    <location>
        <begin position="141"/>
        <end position="175"/>
    </location>
</feature>
<evidence type="ECO:0000313" key="3">
    <source>
        <dbReference type="Proteomes" id="UP001151760"/>
    </source>
</evidence>
<comment type="caution">
    <text evidence="2">The sequence shown here is derived from an EMBL/GenBank/DDBJ whole genome shotgun (WGS) entry which is preliminary data.</text>
</comment>
<sequence length="226" mass="24710">RLRRHSFEAQTFSDPILYLEGLASSWENTPNNPSILIDGEEMTFHNFMKKPGQTPSFFVRTADQPIDVGSPSVDRLKAAVENDQAESSSVSKDKDVSGLELAVVGEGFSGKNVSVAKGSKKRCPIMEALNEEAMVVRHVVDDNSSRPMPKKRKPEGPRRTCMRGSIPPFPTTAPMGVGKHPRVLARYIGNLASSLDSLTPDVEEAYSAQTCSPISFILSLKTSWTS</sequence>
<gene>
    <name evidence="2" type="ORF">Tco_1068557</name>
</gene>
<dbReference type="Proteomes" id="UP001151760">
    <property type="component" value="Unassembled WGS sequence"/>
</dbReference>
<reference evidence="2" key="2">
    <citation type="submission" date="2022-01" db="EMBL/GenBank/DDBJ databases">
        <authorList>
            <person name="Yamashiro T."/>
            <person name="Shiraishi A."/>
            <person name="Satake H."/>
            <person name="Nakayama K."/>
        </authorList>
    </citation>
    <scope>NUCLEOTIDE SEQUENCE</scope>
</reference>
<evidence type="ECO:0000313" key="2">
    <source>
        <dbReference type="EMBL" id="GJT86840.1"/>
    </source>
</evidence>
<protein>
    <submittedName>
        <fullName evidence="2">Uncharacterized protein</fullName>
    </submittedName>
</protein>
<proteinExistence type="predicted"/>
<reference evidence="2" key="1">
    <citation type="journal article" date="2022" name="Int. J. Mol. Sci.">
        <title>Draft Genome of Tanacetum Coccineum: Genomic Comparison of Closely Related Tanacetum-Family Plants.</title>
        <authorList>
            <person name="Yamashiro T."/>
            <person name="Shiraishi A."/>
            <person name="Nakayama K."/>
            <person name="Satake H."/>
        </authorList>
    </citation>
    <scope>NUCLEOTIDE SEQUENCE</scope>
</reference>
<accession>A0ABQ5HG31</accession>
<organism evidence="2 3">
    <name type="scientific">Tanacetum coccineum</name>
    <dbReference type="NCBI Taxonomy" id="301880"/>
    <lineage>
        <taxon>Eukaryota</taxon>
        <taxon>Viridiplantae</taxon>
        <taxon>Streptophyta</taxon>
        <taxon>Embryophyta</taxon>
        <taxon>Tracheophyta</taxon>
        <taxon>Spermatophyta</taxon>
        <taxon>Magnoliopsida</taxon>
        <taxon>eudicotyledons</taxon>
        <taxon>Gunneridae</taxon>
        <taxon>Pentapetalae</taxon>
        <taxon>asterids</taxon>
        <taxon>campanulids</taxon>
        <taxon>Asterales</taxon>
        <taxon>Asteraceae</taxon>
        <taxon>Asteroideae</taxon>
        <taxon>Anthemideae</taxon>
        <taxon>Anthemidinae</taxon>
        <taxon>Tanacetum</taxon>
    </lineage>
</organism>